<dbReference type="EMBL" id="ACUZ02000009">
    <property type="protein sequence ID" value="EFB32863.1"/>
    <property type="molecule type" value="Genomic_DNA"/>
</dbReference>
<name>D1QP49_9BACT</name>
<organism evidence="1 2">
    <name type="scientific">Segatella oris F0302</name>
    <dbReference type="NCBI Taxonomy" id="649760"/>
    <lineage>
        <taxon>Bacteria</taxon>
        <taxon>Pseudomonadati</taxon>
        <taxon>Bacteroidota</taxon>
        <taxon>Bacteroidia</taxon>
        <taxon>Bacteroidales</taxon>
        <taxon>Prevotellaceae</taxon>
        <taxon>Segatella</taxon>
    </lineage>
</organism>
<dbReference type="AlphaFoldDB" id="D1QP49"/>
<protein>
    <submittedName>
        <fullName evidence="1">Uncharacterized protein</fullName>
    </submittedName>
</protein>
<comment type="caution">
    <text evidence="1">The sequence shown here is derived from an EMBL/GenBank/DDBJ whole genome shotgun (WGS) entry which is preliminary data.</text>
</comment>
<gene>
    <name evidence="1" type="ORF">HMPREF0971_00739</name>
</gene>
<sequence>MLKNHTICVKSAHKLPQMTTCFESNGTVIQVRLQRMMNGIAHQEA</sequence>
<accession>D1QP49</accession>
<dbReference type="HOGENOM" id="CLU_3203577_0_0_10"/>
<dbReference type="Proteomes" id="UP000004079">
    <property type="component" value="Unassembled WGS sequence"/>
</dbReference>
<evidence type="ECO:0000313" key="2">
    <source>
        <dbReference type="Proteomes" id="UP000004079"/>
    </source>
</evidence>
<evidence type="ECO:0000313" key="1">
    <source>
        <dbReference type="EMBL" id="EFB32863.1"/>
    </source>
</evidence>
<proteinExistence type="predicted"/>
<reference evidence="1 2" key="1">
    <citation type="submission" date="2009-11" db="EMBL/GenBank/DDBJ databases">
        <authorList>
            <person name="Weinstock G."/>
            <person name="Sodergren E."/>
            <person name="Clifton S."/>
            <person name="Fulton L."/>
            <person name="Fulton B."/>
            <person name="Courtney L."/>
            <person name="Fronick C."/>
            <person name="Harrison M."/>
            <person name="Strong C."/>
            <person name="Farmer C."/>
            <person name="Delahaunty K."/>
            <person name="Markovic C."/>
            <person name="Hall O."/>
            <person name="Minx P."/>
            <person name="Tomlinson C."/>
            <person name="Mitreva M."/>
            <person name="Nelson J."/>
            <person name="Hou S."/>
            <person name="Wollam A."/>
            <person name="Pepin K.H."/>
            <person name="Johnson M."/>
            <person name="Bhonagiri V."/>
            <person name="Nash W.E."/>
            <person name="Warren W."/>
            <person name="Chinwalla A."/>
            <person name="Mardis E.R."/>
            <person name="Wilson R.K."/>
        </authorList>
    </citation>
    <scope>NUCLEOTIDE SEQUENCE [LARGE SCALE GENOMIC DNA]</scope>
    <source>
        <strain evidence="1 2">F0302</strain>
    </source>
</reference>